<feature type="region of interest" description="Disordered" evidence="1">
    <location>
        <begin position="180"/>
        <end position="225"/>
    </location>
</feature>
<gene>
    <name evidence="2" type="ORF">M231_07467</name>
</gene>
<evidence type="ECO:0000256" key="1">
    <source>
        <dbReference type="SAM" id="MobiDB-lite"/>
    </source>
</evidence>
<feature type="compositionally biased region" description="Pro residues" evidence="1">
    <location>
        <begin position="53"/>
        <end position="71"/>
    </location>
</feature>
<dbReference type="AlphaFoldDB" id="A0A4Q1B919"/>
<feature type="compositionally biased region" description="Polar residues" evidence="1">
    <location>
        <begin position="137"/>
        <end position="153"/>
    </location>
</feature>
<dbReference type="EMBL" id="SDIL01000147">
    <property type="protein sequence ID" value="RXK35269.1"/>
    <property type="molecule type" value="Genomic_DNA"/>
</dbReference>
<evidence type="ECO:0000313" key="2">
    <source>
        <dbReference type="EMBL" id="RXK35269.1"/>
    </source>
</evidence>
<dbReference type="OrthoDB" id="2564900at2759"/>
<feature type="compositionally biased region" description="Low complexity" evidence="1">
    <location>
        <begin position="72"/>
        <end position="85"/>
    </location>
</feature>
<sequence length="870" mass="94033">MFPWKRKNTESRSTSIFSSPSSPGPRPILKTVSDTGGPSIRFATTQPTSNYPSPLPSPKNQPSTKPFPSPIPTSRISPSPVSTSRNFPSPISPGTNYDTPRSTPISRLAYTPPQTLERQSSSRSTTSSNSVCSNPSITALKSSRPHSPSTTSFGMRVRKPSPINSQQAILPHQIMGNRTRCDSAPASSPISRPKTLANRPNFGNLPSPRQIPGAPMTEHSDSMSTPPLPTVMHITTPPMAYVSSMHSKAPPPPSPYRPTHERQRSLTRKMPQALPRMEEFAPRPPRHSSLFAPLDMEMGNRNNKRDSVCTIKNVPVLNVIPATPQDNADEFDGAWGGPRESGLSERRLSNLGQTMGLGLLGEAVQLGVMGLERETDLDIERMEEIPLGDQSPSIQLDFEFSPFSPMSDLPSMSSTDEFHPMELDNEIRQEENEPSSFDRHTTRMESILDEDIIMDAMDLERTPIARSRIPLTSAHVGVGTPFREYLLNPVSPGPEPTVPLPPSPPFESFNSLPSLASDHTTSVPSSDSDCSMIRSSSDGSVISVDSIDVEQALGTMLESLSSSSMASFHLPELSLHINSPSKSHSSNGKTQLENYNPGLGLGLDMSQPSSITQPLVVSPRRKGRPEPLDISRAKLSQRQEITTAPATLVKQFSPSTSTQSFGQSSERVQYSGASQADHPAVQLRRNQNSIQAMSTVSPETSFGFGTSTFSSFNGSSFNMGGSSFNMNGSFNINSKSSPTINNDNLADDLTDMIASGSNFGRRPSNDNTSNGMKRMSRDINGENGSNFSCSPSTSFGSLATTQEDDVYSLGRYTPTHRNARDSFGGMSMISDASDEDLRTASIVKVVCSPVVVGRGVLVGEEVLDEVGVAL</sequence>
<dbReference type="InParanoid" id="A0A4Q1B919"/>
<feature type="region of interest" description="Disordered" evidence="1">
    <location>
        <begin position="579"/>
        <end position="608"/>
    </location>
</feature>
<feature type="compositionally biased region" description="Polar residues" evidence="1">
    <location>
        <begin position="32"/>
        <end position="52"/>
    </location>
</feature>
<organism evidence="2 3">
    <name type="scientific">Tremella mesenterica</name>
    <name type="common">Jelly fungus</name>
    <dbReference type="NCBI Taxonomy" id="5217"/>
    <lineage>
        <taxon>Eukaryota</taxon>
        <taxon>Fungi</taxon>
        <taxon>Dikarya</taxon>
        <taxon>Basidiomycota</taxon>
        <taxon>Agaricomycotina</taxon>
        <taxon>Tremellomycetes</taxon>
        <taxon>Tremellales</taxon>
        <taxon>Tremellaceae</taxon>
        <taxon>Tremella</taxon>
    </lineage>
</organism>
<accession>A0A4Q1B919</accession>
<keyword evidence="3" id="KW-1185">Reference proteome</keyword>
<dbReference type="Proteomes" id="UP000289152">
    <property type="component" value="Unassembled WGS sequence"/>
</dbReference>
<protein>
    <submittedName>
        <fullName evidence="2">Uncharacterized protein</fullName>
    </submittedName>
</protein>
<feature type="region of interest" description="Disordered" evidence="1">
    <location>
        <begin position="243"/>
        <end position="266"/>
    </location>
</feature>
<feature type="compositionally biased region" description="Polar residues" evidence="1">
    <location>
        <begin position="652"/>
        <end position="674"/>
    </location>
</feature>
<evidence type="ECO:0000313" key="3">
    <source>
        <dbReference type="Proteomes" id="UP000289152"/>
    </source>
</evidence>
<feature type="region of interest" description="Disordered" evidence="1">
    <location>
        <begin position="1"/>
        <end position="159"/>
    </location>
</feature>
<comment type="caution">
    <text evidence="2">The sequence shown here is derived from an EMBL/GenBank/DDBJ whole genome shotgun (WGS) entry which is preliminary data.</text>
</comment>
<proteinExistence type="predicted"/>
<feature type="compositionally biased region" description="Polar residues" evidence="1">
    <location>
        <begin position="86"/>
        <end position="105"/>
    </location>
</feature>
<reference evidence="2 3" key="1">
    <citation type="submission" date="2016-06" db="EMBL/GenBank/DDBJ databases">
        <title>Evolution of pathogenesis and genome organization in the Tremellales.</title>
        <authorList>
            <person name="Cuomo C."/>
            <person name="Litvintseva A."/>
            <person name="Heitman J."/>
            <person name="Chen Y."/>
            <person name="Sun S."/>
            <person name="Springer D."/>
            <person name="Dromer F."/>
            <person name="Young S."/>
            <person name="Zeng Q."/>
            <person name="Chapman S."/>
            <person name="Gujja S."/>
            <person name="Saif S."/>
            <person name="Birren B."/>
        </authorList>
    </citation>
    <scope>NUCLEOTIDE SEQUENCE [LARGE SCALE GENOMIC DNA]</scope>
    <source>
        <strain evidence="2 3">ATCC 28783</strain>
    </source>
</reference>
<feature type="compositionally biased region" description="Low complexity" evidence="1">
    <location>
        <begin position="121"/>
        <end position="136"/>
    </location>
</feature>
<name>A0A4Q1B919_TREME</name>
<feature type="region of interest" description="Disordered" evidence="1">
    <location>
        <begin position="652"/>
        <end position="679"/>
    </location>
</feature>
<feature type="compositionally biased region" description="Polar residues" evidence="1">
    <location>
        <begin position="579"/>
        <end position="594"/>
    </location>
</feature>
<feature type="compositionally biased region" description="Low complexity" evidence="1">
    <location>
        <begin position="11"/>
        <end position="21"/>
    </location>
</feature>